<keyword evidence="8" id="KW-0547">Nucleotide-binding</keyword>
<evidence type="ECO:0000256" key="12">
    <source>
        <dbReference type="ARBA" id="ARBA00023012"/>
    </source>
</evidence>
<dbReference type="InterPro" id="IPR036097">
    <property type="entry name" value="HisK_dim/P_sf"/>
</dbReference>
<dbReference type="NCBIfam" id="TIGR00229">
    <property type="entry name" value="sensory_box"/>
    <property type="match status" value="1"/>
</dbReference>
<dbReference type="GO" id="GO:0005886">
    <property type="term" value="C:plasma membrane"/>
    <property type="evidence" value="ECO:0007669"/>
    <property type="project" value="UniProtKB-SubCell"/>
</dbReference>
<dbReference type="InterPro" id="IPR003594">
    <property type="entry name" value="HATPase_dom"/>
</dbReference>
<dbReference type="SMART" id="SM00304">
    <property type="entry name" value="HAMP"/>
    <property type="match status" value="1"/>
</dbReference>
<dbReference type="SMART" id="SM00387">
    <property type="entry name" value="HATPase_c"/>
    <property type="match status" value="1"/>
</dbReference>
<dbReference type="CDD" id="cd00082">
    <property type="entry name" value="HisKA"/>
    <property type="match status" value="1"/>
</dbReference>
<dbReference type="Gene3D" id="6.10.340.10">
    <property type="match status" value="1"/>
</dbReference>
<dbReference type="Proteomes" id="UP000650524">
    <property type="component" value="Unassembled WGS sequence"/>
</dbReference>
<dbReference type="PRINTS" id="PR00344">
    <property type="entry name" value="BCTRLSENSOR"/>
</dbReference>
<dbReference type="PIRSF" id="PIRSF037532">
    <property type="entry name" value="STHK_NtrY"/>
    <property type="match status" value="1"/>
</dbReference>
<evidence type="ECO:0000256" key="3">
    <source>
        <dbReference type="ARBA" id="ARBA00012438"/>
    </source>
</evidence>
<dbReference type="Gene3D" id="3.30.565.10">
    <property type="entry name" value="Histidine kinase-like ATPase, C-terminal domain"/>
    <property type="match status" value="1"/>
</dbReference>
<dbReference type="GO" id="GO:0005524">
    <property type="term" value="F:ATP binding"/>
    <property type="evidence" value="ECO:0007669"/>
    <property type="project" value="UniProtKB-KW"/>
</dbReference>
<dbReference type="CDD" id="cd00130">
    <property type="entry name" value="PAS"/>
    <property type="match status" value="1"/>
</dbReference>
<proteinExistence type="predicted"/>
<feature type="transmembrane region" description="Helical" evidence="15">
    <location>
        <begin position="20"/>
        <end position="40"/>
    </location>
</feature>
<dbReference type="SMART" id="SM00091">
    <property type="entry name" value="PAS"/>
    <property type="match status" value="1"/>
</dbReference>
<reference evidence="19 20" key="1">
    <citation type="submission" date="2020-08" db="EMBL/GenBank/DDBJ databases">
        <title>Bridging the membrane lipid divide: bacteria of the FCB group superphylum have the potential to synthesize archaeal ether lipids.</title>
        <authorList>
            <person name="Villanueva L."/>
            <person name="Von Meijenfeldt F.A.B."/>
            <person name="Westbye A.B."/>
            <person name="Yadav S."/>
            <person name="Hopmans E.C."/>
            <person name="Dutilh B.E."/>
            <person name="Sinninghe Damste J.S."/>
        </authorList>
    </citation>
    <scope>NUCLEOTIDE SEQUENCE [LARGE SCALE GENOMIC DNA]</scope>
    <source>
        <strain evidence="19">NIOZ-UU27</strain>
    </source>
</reference>
<evidence type="ECO:0000259" key="18">
    <source>
        <dbReference type="PROSITE" id="PS50885"/>
    </source>
</evidence>
<feature type="domain" description="HAMP" evidence="18">
    <location>
        <begin position="328"/>
        <end position="380"/>
    </location>
</feature>
<feature type="transmembrane region" description="Helical" evidence="15">
    <location>
        <begin position="301"/>
        <end position="326"/>
    </location>
</feature>
<dbReference type="AlphaFoldDB" id="A0A8J6N1V7"/>
<name>A0A8J6N1V7_9DELT</name>
<protein>
    <recommendedName>
        <fullName evidence="3">histidine kinase</fullName>
        <ecNumber evidence="3">2.7.13.3</ecNumber>
    </recommendedName>
</protein>
<dbReference type="InterPro" id="IPR004358">
    <property type="entry name" value="Sig_transdc_His_kin-like_C"/>
</dbReference>
<evidence type="ECO:0000256" key="5">
    <source>
        <dbReference type="ARBA" id="ARBA00022553"/>
    </source>
</evidence>
<feature type="domain" description="PAS" evidence="17">
    <location>
        <begin position="399"/>
        <end position="453"/>
    </location>
</feature>
<dbReference type="PROSITE" id="PS50885">
    <property type="entry name" value="HAMP"/>
    <property type="match status" value="1"/>
</dbReference>
<evidence type="ECO:0000256" key="7">
    <source>
        <dbReference type="ARBA" id="ARBA00022692"/>
    </source>
</evidence>
<comment type="subcellular location">
    <subcellularLocation>
        <location evidence="2">Cell membrane</location>
        <topology evidence="2">Multi-pass membrane protein</topology>
    </subcellularLocation>
</comment>
<keyword evidence="6" id="KW-0808">Transferase</keyword>
<comment type="caution">
    <text evidence="19">The sequence shown here is derived from an EMBL/GenBank/DDBJ whole genome shotgun (WGS) entry which is preliminary data.</text>
</comment>
<evidence type="ECO:0000259" key="16">
    <source>
        <dbReference type="PROSITE" id="PS50109"/>
    </source>
</evidence>
<keyword evidence="9" id="KW-0418">Kinase</keyword>
<dbReference type="Pfam" id="PF02518">
    <property type="entry name" value="HATPase_c"/>
    <property type="match status" value="1"/>
</dbReference>
<keyword evidence="14" id="KW-0175">Coiled coil</keyword>
<dbReference type="InterPro" id="IPR013767">
    <property type="entry name" value="PAS_fold"/>
</dbReference>
<evidence type="ECO:0000256" key="4">
    <source>
        <dbReference type="ARBA" id="ARBA00022475"/>
    </source>
</evidence>
<keyword evidence="12" id="KW-0902">Two-component regulatory system</keyword>
<dbReference type="InterPro" id="IPR005467">
    <property type="entry name" value="His_kinase_dom"/>
</dbReference>
<dbReference type="InterPro" id="IPR003661">
    <property type="entry name" value="HisK_dim/P_dom"/>
</dbReference>
<accession>A0A8J6N1V7</accession>
<evidence type="ECO:0000256" key="6">
    <source>
        <dbReference type="ARBA" id="ARBA00022679"/>
    </source>
</evidence>
<dbReference type="GO" id="GO:0006355">
    <property type="term" value="P:regulation of DNA-templated transcription"/>
    <property type="evidence" value="ECO:0007669"/>
    <property type="project" value="InterPro"/>
</dbReference>
<dbReference type="Pfam" id="PF00989">
    <property type="entry name" value="PAS"/>
    <property type="match status" value="1"/>
</dbReference>
<dbReference type="GO" id="GO:0000155">
    <property type="term" value="F:phosphorelay sensor kinase activity"/>
    <property type="evidence" value="ECO:0007669"/>
    <property type="project" value="InterPro"/>
</dbReference>
<evidence type="ECO:0000256" key="8">
    <source>
        <dbReference type="ARBA" id="ARBA00022741"/>
    </source>
</evidence>
<dbReference type="Pfam" id="PF00512">
    <property type="entry name" value="HisKA"/>
    <property type="match status" value="1"/>
</dbReference>
<dbReference type="SUPFAM" id="SSF47384">
    <property type="entry name" value="Homodimeric domain of signal transducing histidine kinase"/>
    <property type="match status" value="1"/>
</dbReference>
<dbReference type="InterPro" id="IPR003660">
    <property type="entry name" value="HAMP_dom"/>
</dbReference>
<dbReference type="SMART" id="SM00388">
    <property type="entry name" value="HisKA"/>
    <property type="match status" value="1"/>
</dbReference>
<dbReference type="Gene3D" id="1.10.287.130">
    <property type="match status" value="1"/>
</dbReference>
<evidence type="ECO:0000313" key="20">
    <source>
        <dbReference type="Proteomes" id="UP000650524"/>
    </source>
</evidence>
<organism evidence="19 20">
    <name type="scientific">Candidatus Desulfacyla euxinica</name>
    <dbReference type="NCBI Taxonomy" id="2841693"/>
    <lineage>
        <taxon>Bacteria</taxon>
        <taxon>Deltaproteobacteria</taxon>
        <taxon>Candidatus Desulfacyla</taxon>
    </lineage>
</organism>
<evidence type="ECO:0000256" key="15">
    <source>
        <dbReference type="SAM" id="Phobius"/>
    </source>
</evidence>
<dbReference type="SUPFAM" id="SSF55874">
    <property type="entry name" value="ATPase domain of HSP90 chaperone/DNA topoisomerase II/histidine kinase"/>
    <property type="match status" value="1"/>
</dbReference>
<feature type="coiled-coil region" evidence="14">
    <location>
        <begin position="368"/>
        <end position="399"/>
    </location>
</feature>
<dbReference type="InterPro" id="IPR045671">
    <property type="entry name" value="NtrY-like_N"/>
</dbReference>
<dbReference type="PANTHER" id="PTHR43065:SF42">
    <property type="entry name" value="TWO-COMPONENT SENSOR PPRA"/>
    <property type="match status" value="1"/>
</dbReference>
<evidence type="ECO:0000259" key="17">
    <source>
        <dbReference type="PROSITE" id="PS50112"/>
    </source>
</evidence>
<dbReference type="PROSITE" id="PS50109">
    <property type="entry name" value="HIS_KIN"/>
    <property type="match status" value="1"/>
</dbReference>
<keyword evidence="4" id="KW-1003">Cell membrane</keyword>
<evidence type="ECO:0000256" key="14">
    <source>
        <dbReference type="SAM" id="Coils"/>
    </source>
</evidence>
<dbReference type="InterPro" id="IPR035965">
    <property type="entry name" value="PAS-like_dom_sf"/>
</dbReference>
<dbReference type="InterPro" id="IPR017232">
    <property type="entry name" value="NtrY"/>
</dbReference>
<feature type="transmembrane region" description="Helical" evidence="15">
    <location>
        <begin position="97"/>
        <end position="119"/>
    </location>
</feature>
<comment type="catalytic activity">
    <reaction evidence="1">
        <text>ATP + protein L-histidine = ADP + protein N-phospho-L-histidine.</text>
        <dbReference type="EC" id="2.7.13.3"/>
    </reaction>
</comment>
<evidence type="ECO:0000256" key="11">
    <source>
        <dbReference type="ARBA" id="ARBA00022989"/>
    </source>
</evidence>
<sequence>MKDYLEAEKQDLRRRRRERYLIILLGVSISFLIYLGMRIFHLGQALPFSSSIIAFALININVILLLLLLFLTVRNVVKLLFERKKSIMGAKLRTKLVLAFVTLSLLPTVILFFVSVQFISSSIEYWFSLQIERSLKYSLEVGQDYYKEITDEILSFGNNLGRVITYEGFMIPSNKEKLQKFIDEKRKELGLASLQIFSTKLDLMAVSKDHRIDLTAFKEPGPDILKKSIEKGGDSQYIQPSPHGDLLRGIVPVFSRTASKAVVGLVVSAKFVPGAFVNRLQAISKGLQEYRQLKMLKTPIIASHMITLSIVTLLIIFSSVWFGFYLSKEITVPIKELAEGTNRIASGDYNFFIDLETKDEVGMLVNSFNRMTMDLRTSKNRLEKANKELMESNLELEQRRLYMEIVLANVAAGVVSADTGGKILTINKSAERMLGISAEEIVGRQYKEILPEDYCQVIDGFLKDEALFQKGYMEKQIGLSAGNRRLTFLVSLNVLRDDRGRYLGLVVVFEDLSEIEKAQRMAAWREVARRIAHEVKNPLTPIQLSAQRLKKRYGKILDSEDAEVFDECTGMIITQVEELKRLVNEFSNFARMPAANPAPSDINKIINEALSLYRETHKKVDFVFNGSKEVPVFDLDREQIRRVMINLFDNAIEAIEGKGKVVVDLNYDNILKMVRIEVIDNGRGISPENKTRLFEPYFSTKKQGTGLGLAIVSTIITDHNGFIRVKDNKPKGTKFIIELPTRI</sequence>
<evidence type="ECO:0000256" key="1">
    <source>
        <dbReference type="ARBA" id="ARBA00000085"/>
    </source>
</evidence>
<dbReference type="InterPro" id="IPR036890">
    <property type="entry name" value="HATPase_C_sf"/>
</dbReference>
<evidence type="ECO:0000256" key="13">
    <source>
        <dbReference type="ARBA" id="ARBA00023136"/>
    </source>
</evidence>
<dbReference type="Pfam" id="PF00672">
    <property type="entry name" value="HAMP"/>
    <property type="match status" value="1"/>
</dbReference>
<feature type="transmembrane region" description="Helical" evidence="15">
    <location>
        <begin position="52"/>
        <end position="77"/>
    </location>
</feature>
<evidence type="ECO:0000313" key="19">
    <source>
        <dbReference type="EMBL" id="MBC8178557.1"/>
    </source>
</evidence>
<dbReference type="Gene3D" id="3.30.450.20">
    <property type="entry name" value="PAS domain"/>
    <property type="match status" value="1"/>
</dbReference>
<dbReference type="SUPFAM" id="SSF55785">
    <property type="entry name" value="PYP-like sensor domain (PAS domain)"/>
    <property type="match status" value="1"/>
</dbReference>
<keyword evidence="13 15" id="KW-0472">Membrane</keyword>
<evidence type="ECO:0000256" key="2">
    <source>
        <dbReference type="ARBA" id="ARBA00004651"/>
    </source>
</evidence>
<dbReference type="EC" id="2.7.13.3" evidence="3"/>
<feature type="transmembrane region" description="Helical" evidence="15">
    <location>
        <begin position="261"/>
        <end position="280"/>
    </location>
</feature>
<evidence type="ECO:0000256" key="10">
    <source>
        <dbReference type="ARBA" id="ARBA00022840"/>
    </source>
</evidence>
<keyword evidence="11 15" id="KW-1133">Transmembrane helix</keyword>
<dbReference type="PROSITE" id="PS50112">
    <property type="entry name" value="PAS"/>
    <property type="match status" value="1"/>
</dbReference>
<keyword evidence="10" id="KW-0067">ATP-binding</keyword>
<feature type="domain" description="Histidine kinase" evidence="16">
    <location>
        <begin position="530"/>
        <end position="743"/>
    </location>
</feature>
<keyword evidence="5" id="KW-0597">Phosphoprotein</keyword>
<dbReference type="SUPFAM" id="SSF158472">
    <property type="entry name" value="HAMP domain-like"/>
    <property type="match status" value="1"/>
</dbReference>
<dbReference type="EMBL" id="JACNJD010000288">
    <property type="protein sequence ID" value="MBC8178557.1"/>
    <property type="molecule type" value="Genomic_DNA"/>
</dbReference>
<dbReference type="Pfam" id="PF19312">
    <property type="entry name" value="NtrY_N"/>
    <property type="match status" value="1"/>
</dbReference>
<gene>
    <name evidence="19" type="ORF">H8E19_14220</name>
</gene>
<dbReference type="InterPro" id="IPR000014">
    <property type="entry name" value="PAS"/>
</dbReference>
<dbReference type="CDD" id="cd06225">
    <property type="entry name" value="HAMP"/>
    <property type="match status" value="1"/>
</dbReference>
<evidence type="ECO:0000256" key="9">
    <source>
        <dbReference type="ARBA" id="ARBA00022777"/>
    </source>
</evidence>
<dbReference type="PANTHER" id="PTHR43065">
    <property type="entry name" value="SENSOR HISTIDINE KINASE"/>
    <property type="match status" value="1"/>
</dbReference>
<keyword evidence="7 15" id="KW-0812">Transmembrane</keyword>